<accession>A0ACB7GYY4</accession>
<evidence type="ECO:0000313" key="2">
    <source>
        <dbReference type="Proteomes" id="UP000091857"/>
    </source>
</evidence>
<keyword evidence="2" id="KW-1185">Reference proteome</keyword>
<proteinExistence type="predicted"/>
<reference evidence="2" key="1">
    <citation type="journal article" date="2016" name="Nat. Biotechnol.">
        <title>Sequencing wild and cultivated cassava and related species reveals extensive interspecific hybridization and genetic diversity.</title>
        <authorList>
            <person name="Bredeson J.V."/>
            <person name="Lyons J.B."/>
            <person name="Prochnik S.E."/>
            <person name="Wu G.A."/>
            <person name="Ha C.M."/>
            <person name="Edsinger-Gonzales E."/>
            <person name="Grimwood J."/>
            <person name="Schmutz J."/>
            <person name="Rabbi I.Y."/>
            <person name="Egesi C."/>
            <person name="Nauluvula P."/>
            <person name="Lebot V."/>
            <person name="Ndunguru J."/>
            <person name="Mkamilo G."/>
            <person name="Bart R.S."/>
            <person name="Setter T.L."/>
            <person name="Gleadow R.M."/>
            <person name="Kulakow P."/>
            <person name="Ferguson M.E."/>
            <person name="Rounsley S."/>
            <person name="Rokhsar D.S."/>
        </authorList>
    </citation>
    <scope>NUCLEOTIDE SEQUENCE [LARGE SCALE GENOMIC DNA]</scope>
    <source>
        <strain evidence="2">cv. AM560-2</strain>
    </source>
</reference>
<comment type="caution">
    <text evidence="1">The sequence shown here is derived from an EMBL/GenBank/DDBJ whole genome shotgun (WGS) entry which is preliminary data.</text>
</comment>
<dbReference type="EMBL" id="CM004396">
    <property type="protein sequence ID" value="KAG8644828.1"/>
    <property type="molecule type" value="Genomic_DNA"/>
</dbReference>
<name>A0ACB7GYY4_MANES</name>
<organism evidence="1 2">
    <name type="scientific">Manihot esculenta</name>
    <name type="common">Cassava</name>
    <name type="synonym">Jatropha manihot</name>
    <dbReference type="NCBI Taxonomy" id="3983"/>
    <lineage>
        <taxon>Eukaryota</taxon>
        <taxon>Viridiplantae</taxon>
        <taxon>Streptophyta</taxon>
        <taxon>Embryophyta</taxon>
        <taxon>Tracheophyta</taxon>
        <taxon>Spermatophyta</taxon>
        <taxon>Magnoliopsida</taxon>
        <taxon>eudicotyledons</taxon>
        <taxon>Gunneridae</taxon>
        <taxon>Pentapetalae</taxon>
        <taxon>rosids</taxon>
        <taxon>fabids</taxon>
        <taxon>Malpighiales</taxon>
        <taxon>Euphorbiaceae</taxon>
        <taxon>Crotonoideae</taxon>
        <taxon>Manihoteae</taxon>
        <taxon>Manihot</taxon>
    </lineage>
</organism>
<evidence type="ECO:0000313" key="1">
    <source>
        <dbReference type="EMBL" id="KAG8644828.1"/>
    </source>
</evidence>
<dbReference type="Proteomes" id="UP000091857">
    <property type="component" value="Chromosome 10"/>
</dbReference>
<gene>
    <name evidence="1" type="ORF">MANES_10G000700v8</name>
</gene>
<sequence length="185" mass="20743">MPVDISAGVFRPTFRVPWTSDEHNHVFPLSSSSLLKVIKGDITTWFVDGHSDAIVNPTNELMLPWVASVDLAIHRAAGPQLEFAIADIPEVQSGVRCPTGEAIITPGFKLPASRVIHTVGPIYWYEKNAAAILRYAYRYPLKEAATVAISTVKEFADDFKEVHFVLLLDNAYKDWLHVTRELLWN</sequence>
<protein>
    <submittedName>
        <fullName evidence="1">Uncharacterized protein</fullName>
    </submittedName>
</protein>